<name>A0A4C1WFX8_EUMVA</name>
<reference evidence="1 2" key="1">
    <citation type="journal article" date="2019" name="Commun. Biol.">
        <title>The bagworm genome reveals a unique fibroin gene that provides high tensile strength.</title>
        <authorList>
            <person name="Kono N."/>
            <person name="Nakamura H."/>
            <person name="Ohtoshi R."/>
            <person name="Tomita M."/>
            <person name="Numata K."/>
            <person name="Arakawa K."/>
        </authorList>
    </citation>
    <scope>NUCLEOTIDE SEQUENCE [LARGE SCALE GENOMIC DNA]</scope>
</reference>
<protein>
    <submittedName>
        <fullName evidence="1">Uncharacterized protein</fullName>
    </submittedName>
</protein>
<evidence type="ECO:0000313" key="1">
    <source>
        <dbReference type="EMBL" id="GBP49402.1"/>
    </source>
</evidence>
<organism evidence="1 2">
    <name type="scientific">Eumeta variegata</name>
    <name type="common">Bagworm moth</name>
    <name type="synonym">Eumeta japonica</name>
    <dbReference type="NCBI Taxonomy" id="151549"/>
    <lineage>
        <taxon>Eukaryota</taxon>
        <taxon>Metazoa</taxon>
        <taxon>Ecdysozoa</taxon>
        <taxon>Arthropoda</taxon>
        <taxon>Hexapoda</taxon>
        <taxon>Insecta</taxon>
        <taxon>Pterygota</taxon>
        <taxon>Neoptera</taxon>
        <taxon>Endopterygota</taxon>
        <taxon>Lepidoptera</taxon>
        <taxon>Glossata</taxon>
        <taxon>Ditrysia</taxon>
        <taxon>Tineoidea</taxon>
        <taxon>Psychidae</taxon>
        <taxon>Oiketicinae</taxon>
        <taxon>Eumeta</taxon>
    </lineage>
</organism>
<dbReference type="Proteomes" id="UP000299102">
    <property type="component" value="Unassembled WGS sequence"/>
</dbReference>
<evidence type="ECO:0000313" key="2">
    <source>
        <dbReference type="Proteomes" id="UP000299102"/>
    </source>
</evidence>
<dbReference type="EMBL" id="BGZK01000544">
    <property type="protein sequence ID" value="GBP49402.1"/>
    <property type="molecule type" value="Genomic_DNA"/>
</dbReference>
<comment type="caution">
    <text evidence="1">The sequence shown here is derived from an EMBL/GenBank/DDBJ whole genome shotgun (WGS) entry which is preliminary data.</text>
</comment>
<proteinExistence type="predicted"/>
<accession>A0A4C1WFX8</accession>
<gene>
    <name evidence="1" type="ORF">EVAR_38170_1</name>
</gene>
<sequence>MRNTASHLLQARYAFALIRPVSVSLRTQKGWICARERENGWTRSVYLENFLKFWKSRTEIKNESETKLVREWAGIGVVVDDVFGGQKSDKYEVRFGHWTSTAGREPPSPCYYAICLSAWLPVADKCRCAVAVRREGSLLTSKAFVEAREVIKARRGGADNEPPTDGPPDKLLCARNSPITALLELYLSQRAKTMQPIVGQVVREANPLRSYGKLNEPGCRTMAVKGRGRSFSGDPIMPIVFGDILKCVSQRSLVTPPSGEFVIQIN</sequence>
<keyword evidence="2" id="KW-1185">Reference proteome</keyword>
<dbReference type="AlphaFoldDB" id="A0A4C1WFX8"/>